<dbReference type="CDD" id="cd02440">
    <property type="entry name" value="AdoMet_MTases"/>
    <property type="match status" value="1"/>
</dbReference>
<dbReference type="GO" id="GO:0102130">
    <property type="term" value="F:malonyl-CoA methyltransferase activity"/>
    <property type="evidence" value="ECO:0007669"/>
    <property type="project" value="UniProtKB-EC"/>
</dbReference>
<keyword evidence="7 8" id="KW-0093">Biotin biosynthesis</keyword>
<keyword evidence="12" id="KW-1185">Reference proteome</keyword>
<dbReference type="SUPFAM" id="SSF53335">
    <property type="entry name" value="S-adenosyl-L-methionine-dependent methyltransferases"/>
    <property type="match status" value="1"/>
</dbReference>
<proteinExistence type="inferred from homology"/>
<dbReference type="InterPro" id="IPR029063">
    <property type="entry name" value="SAM-dependent_MTases_sf"/>
</dbReference>
<evidence type="ECO:0000256" key="2">
    <source>
        <dbReference type="ARBA" id="ARBA00004746"/>
    </source>
</evidence>
<protein>
    <recommendedName>
        <fullName evidence="3 8">Malonyl-[acyl-carrier protein] O-methyltransferase</fullName>
        <shortName evidence="8">Malonyl-ACP O-methyltransferase</shortName>
        <ecNumber evidence="3 8">2.1.1.197</ecNumber>
    </recommendedName>
    <alternativeName>
        <fullName evidence="8">Biotin synthesis protein BioC</fullName>
    </alternativeName>
</protein>
<dbReference type="EMBL" id="UGOW01000001">
    <property type="protein sequence ID" value="STY18821.1"/>
    <property type="molecule type" value="Genomic_DNA"/>
</dbReference>
<dbReference type="AlphaFoldDB" id="A0A378KYX9"/>
<gene>
    <name evidence="11" type="primary">bioC_2</name>
    <name evidence="8" type="synonym">bioC</name>
    <name evidence="10" type="synonym">bioC_1</name>
    <name evidence="10" type="ORF">Lqua_2509</name>
    <name evidence="11" type="ORF">NCTC12376_02645</name>
</gene>
<dbReference type="InterPro" id="IPR011814">
    <property type="entry name" value="BioC"/>
</dbReference>
<dbReference type="GO" id="GO:0009102">
    <property type="term" value="P:biotin biosynthetic process"/>
    <property type="evidence" value="ECO:0007669"/>
    <property type="project" value="UniProtKB-UniRule"/>
</dbReference>
<dbReference type="PANTHER" id="PTHR13090">
    <property type="entry name" value="ARGININE-HYDROXYLASE NDUFAF5, MITOCHONDRIAL"/>
    <property type="match status" value="1"/>
</dbReference>
<sequence length="286" mass="32584">MMAVKNEISKAFSNHAEEYERAAKVQQEIGDRLFERLHYLKIAPQRILDLGCGPGSFSKELSLLYPKAQIIGLDLVPGMLALARKKQTWRRKWSLVAADMKHMPFATGMFDLVFTNQVIHWANPLAQVFREINRVMNVNGCLMFTTLGPDTFKELKMAWSGANHYAHVNQFSDMHDIGDSLMAEHFLDPVMDMELLSVHYETLPKLIAALRAQGVRNINPERNHGLTGRTAWQQFEKNYAGLIADNGKYPLTYEVVYGHAWKGEQRKTDKGIETLIPVSQIRINKA</sequence>
<evidence type="ECO:0000313" key="12">
    <source>
        <dbReference type="Proteomes" id="UP000054639"/>
    </source>
</evidence>
<feature type="domain" description="Methyltransferase type 11" evidence="9">
    <location>
        <begin position="48"/>
        <end position="144"/>
    </location>
</feature>
<keyword evidence="5 8" id="KW-0808">Transferase</keyword>
<dbReference type="GO" id="GO:0008757">
    <property type="term" value="F:S-adenosylmethionine-dependent methyltransferase activity"/>
    <property type="evidence" value="ECO:0007669"/>
    <property type="project" value="InterPro"/>
</dbReference>
<evidence type="ECO:0000256" key="6">
    <source>
        <dbReference type="ARBA" id="ARBA00022691"/>
    </source>
</evidence>
<evidence type="ECO:0000256" key="7">
    <source>
        <dbReference type="ARBA" id="ARBA00022756"/>
    </source>
</evidence>
<dbReference type="Pfam" id="PF08241">
    <property type="entry name" value="Methyltransf_11"/>
    <property type="match status" value="1"/>
</dbReference>
<dbReference type="EMBL" id="LNYR01000034">
    <property type="protein sequence ID" value="KTD46406.1"/>
    <property type="molecule type" value="Genomic_DNA"/>
</dbReference>
<dbReference type="Proteomes" id="UP000054639">
    <property type="component" value="Unassembled WGS sequence"/>
</dbReference>
<comment type="pathway">
    <text evidence="2 8">Cofactor biosynthesis; biotin biosynthesis.</text>
</comment>
<evidence type="ECO:0000256" key="4">
    <source>
        <dbReference type="ARBA" id="ARBA00022603"/>
    </source>
</evidence>
<dbReference type="GO" id="GO:0010340">
    <property type="term" value="F:carboxyl-O-methyltransferase activity"/>
    <property type="evidence" value="ECO:0007669"/>
    <property type="project" value="UniProtKB-UniRule"/>
</dbReference>
<keyword evidence="6 8" id="KW-0949">S-adenosyl-L-methionine</keyword>
<name>A0A378KYX9_9GAMM</name>
<evidence type="ECO:0000259" key="9">
    <source>
        <dbReference type="Pfam" id="PF08241"/>
    </source>
</evidence>
<dbReference type="UniPathway" id="UPA00078"/>
<comment type="function">
    <text evidence="8">Converts the free carboxyl group of a malonyl-thioester to its methyl ester by transfer of a methyl group from S-adenosyl-L-methionine (SAM). It allows to synthesize pimeloyl-ACP via the fatty acid synthetic pathway.</text>
</comment>
<comment type="catalytic activity">
    <reaction evidence="1 8">
        <text>malonyl-[ACP] + S-adenosyl-L-methionine = malonyl-[ACP] methyl ester + S-adenosyl-L-homocysteine</text>
        <dbReference type="Rhea" id="RHEA:17105"/>
        <dbReference type="Rhea" id="RHEA-COMP:9623"/>
        <dbReference type="Rhea" id="RHEA-COMP:9954"/>
        <dbReference type="ChEBI" id="CHEBI:57856"/>
        <dbReference type="ChEBI" id="CHEBI:59789"/>
        <dbReference type="ChEBI" id="CHEBI:78449"/>
        <dbReference type="ChEBI" id="CHEBI:78845"/>
        <dbReference type="EC" id="2.1.1.197"/>
    </reaction>
</comment>
<evidence type="ECO:0000256" key="1">
    <source>
        <dbReference type="ARBA" id="ARBA00000852"/>
    </source>
</evidence>
<evidence type="ECO:0000256" key="8">
    <source>
        <dbReference type="HAMAP-Rule" id="MF_00835"/>
    </source>
</evidence>
<accession>A0A378KYX9</accession>
<dbReference type="GO" id="GO:0032259">
    <property type="term" value="P:methylation"/>
    <property type="evidence" value="ECO:0007669"/>
    <property type="project" value="UniProtKB-KW"/>
</dbReference>
<dbReference type="InterPro" id="IPR013216">
    <property type="entry name" value="Methyltransf_11"/>
</dbReference>
<reference evidence="10 12" key="1">
    <citation type="submission" date="2015-11" db="EMBL/GenBank/DDBJ databases">
        <title>Genomic analysis of 38 Legionella species identifies large and diverse effector repertoires.</title>
        <authorList>
            <person name="Burstein D."/>
            <person name="Amaro F."/>
            <person name="Zusman T."/>
            <person name="Lifshitz Z."/>
            <person name="Cohen O."/>
            <person name="Gilbert J.A."/>
            <person name="Pupko T."/>
            <person name="Shuman H.A."/>
            <person name="Segal G."/>
        </authorList>
    </citation>
    <scope>NUCLEOTIDE SEQUENCE [LARGE SCALE GENOMIC DNA]</scope>
    <source>
        <strain evidence="10 12">ATCC 49507</strain>
    </source>
</reference>
<dbReference type="HAMAP" id="MF_00835">
    <property type="entry name" value="BioC"/>
    <property type="match status" value="1"/>
</dbReference>
<reference evidence="11 13" key="2">
    <citation type="submission" date="2018-06" db="EMBL/GenBank/DDBJ databases">
        <authorList>
            <consortium name="Pathogen Informatics"/>
            <person name="Doyle S."/>
        </authorList>
    </citation>
    <scope>NUCLEOTIDE SEQUENCE [LARGE SCALE GENOMIC DNA]</scope>
    <source>
        <strain evidence="11 13">NCTC12376</strain>
    </source>
</reference>
<comment type="similarity">
    <text evidence="8">Belongs to the methyltransferase superfamily.</text>
</comment>
<evidence type="ECO:0000313" key="11">
    <source>
        <dbReference type="EMBL" id="STY18821.1"/>
    </source>
</evidence>
<dbReference type="InterPro" id="IPR050602">
    <property type="entry name" value="Malonyl-ACP_OMT"/>
</dbReference>
<dbReference type="Gene3D" id="3.40.50.150">
    <property type="entry name" value="Vaccinia Virus protein VP39"/>
    <property type="match status" value="1"/>
</dbReference>
<evidence type="ECO:0000313" key="10">
    <source>
        <dbReference type="EMBL" id="KTD46406.1"/>
    </source>
</evidence>
<dbReference type="Proteomes" id="UP000254230">
    <property type="component" value="Unassembled WGS sequence"/>
</dbReference>
<evidence type="ECO:0000256" key="3">
    <source>
        <dbReference type="ARBA" id="ARBA00012327"/>
    </source>
</evidence>
<dbReference type="PANTHER" id="PTHR13090:SF1">
    <property type="entry name" value="ARGININE-HYDROXYLASE NDUFAF5, MITOCHONDRIAL"/>
    <property type="match status" value="1"/>
</dbReference>
<evidence type="ECO:0000256" key="5">
    <source>
        <dbReference type="ARBA" id="ARBA00022679"/>
    </source>
</evidence>
<dbReference type="NCBIfam" id="TIGR02072">
    <property type="entry name" value="BioC"/>
    <property type="match status" value="1"/>
</dbReference>
<dbReference type="EC" id="2.1.1.197" evidence="3 8"/>
<keyword evidence="4 8" id="KW-0489">Methyltransferase</keyword>
<dbReference type="STRING" id="45072.Lqua_2509"/>
<evidence type="ECO:0000313" key="13">
    <source>
        <dbReference type="Proteomes" id="UP000254230"/>
    </source>
</evidence>
<organism evidence="11 13">
    <name type="scientific">Legionella quateirensis</name>
    <dbReference type="NCBI Taxonomy" id="45072"/>
    <lineage>
        <taxon>Bacteria</taxon>
        <taxon>Pseudomonadati</taxon>
        <taxon>Pseudomonadota</taxon>
        <taxon>Gammaproteobacteria</taxon>
        <taxon>Legionellales</taxon>
        <taxon>Legionellaceae</taxon>
        <taxon>Legionella</taxon>
    </lineage>
</organism>